<evidence type="ECO:0000313" key="5">
    <source>
        <dbReference type="Proteomes" id="UP001175001"/>
    </source>
</evidence>
<keyword evidence="2" id="KW-0560">Oxidoreductase</keyword>
<reference evidence="4" key="1">
    <citation type="submission" date="2023-06" db="EMBL/GenBank/DDBJ databases">
        <title>Multi-omics analyses reveal the molecular pathogenesis toolkit of Lasiodiplodia hormozganensis, a cross-kingdom pathogen.</title>
        <authorList>
            <person name="Felix C."/>
            <person name="Meneses R."/>
            <person name="Goncalves M.F.M."/>
            <person name="Tilleman L."/>
            <person name="Duarte A.S."/>
            <person name="Jorrin-Novo J.V."/>
            <person name="Van De Peer Y."/>
            <person name="Deforce D."/>
            <person name="Van Nieuwerburgh F."/>
            <person name="Esteves A.C."/>
            <person name="Alves A."/>
        </authorList>
    </citation>
    <scope>NUCLEOTIDE SEQUENCE</scope>
    <source>
        <strain evidence="4">CBS 339.90</strain>
    </source>
</reference>
<dbReference type="InterPro" id="IPR036291">
    <property type="entry name" value="NAD(P)-bd_dom_sf"/>
</dbReference>
<sequence length="304" mass="33229">MFTIKNVVVIGATGFIGAPTIEALKAAGFNVTVLTRPSSTSKIPSGFNIKKVDYGSFESLKAAFEGQDAVVAMTATRASGEQFTIIDAAIAAGIKRYIPSEFGVVDYTHGLPHQGIKHAIRGKLDTIDYLLEKSKQYPAFTWTRVATSFFFEFGLTTTFLGFDKDTKTARIIDSGNERFYLSSYPFIARAVTAILANPEATNNRCMQIGSCRVSMNELLQIVEEESGEKWSTEHVSSKEVERAAMEKLAVAPDDEDASDDLIILFLSGDNVGGGLKNEERDNAALGLQYDDPRPTVRAWLEGKI</sequence>
<name>A0AA40D8E2_9PEZI</name>
<dbReference type="Gene3D" id="3.40.50.720">
    <property type="entry name" value="NAD(P)-binding Rossmann-like Domain"/>
    <property type="match status" value="1"/>
</dbReference>
<evidence type="ECO:0000256" key="2">
    <source>
        <dbReference type="ARBA" id="ARBA00023002"/>
    </source>
</evidence>
<proteinExistence type="predicted"/>
<accession>A0AA40D8E2</accession>
<evidence type="ECO:0000259" key="3">
    <source>
        <dbReference type="Pfam" id="PF05368"/>
    </source>
</evidence>
<dbReference type="SUPFAM" id="SSF51735">
    <property type="entry name" value="NAD(P)-binding Rossmann-fold domains"/>
    <property type="match status" value="1"/>
</dbReference>
<keyword evidence="1" id="KW-0521">NADP</keyword>
<dbReference type="InterPro" id="IPR045312">
    <property type="entry name" value="PCBER-like"/>
</dbReference>
<evidence type="ECO:0000256" key="1">
    <source>
        <dbReference type="ARBA" id="ARBA00022857"/>
    </source>
</evidence>
<protein>
    <recommendedName>
        <fullName evidence="3">NmrA-like domain-containing protein</fullName>
    </recommendedName>
</protein>
<evidence type="ECO:0000313" key="4">
    <source>
        <dbReference type="EMBL" id="KAK0664056.1"/>
    </source>
</evidence>
<dbReference type="PANTHER" id="PTHR47706:SF9">
    <property type="entry name" value="NMRA-LIKE DOMAIN-CONTAINING PROTEIN-RELATED"/>
    <property type="match status" value="1"/>
</dbReference>
<dbReference type="AlphaFoldDB" id="A0AA40D8E2"/>
<feature type="domain" description="NmrA-like" evidence="3">
    <location>
        <begin position="5"/>
        <end position="240"/>
    </location>
</feature>
<gene>
    <name evidence="4" type="ORF">DIS24_g519</name>
</gene>
<dbReference type="CDD" id="cd05259">
    <property type="entry name" value="PCBER_SDR_a"/>
    <property type="match status" value="1"/>
</dbReference>
<dbReference type="Pfam" id="PF05368">
    <property type="entry name" value="NmrA"/>
    <property type="match status" value="1"/>
</dbReference>
<dbReference type="InterPro" id="IPR008030">
    <property type="entry name" value="NmrA-like"/>
</dbReference>
<dbReference type="InterPro" id="IPR051609">
    <property type="entry name" value="NmrA/Isoflavone_reductase-like"/>
</dbReference>
<dbReference type="GO" id="GO:0016491">
    <property type="term" value="F:oxidoreductase activity"/>
    <property type="evidence" value="ECO:0007669"/>
    <property type="project" value="UniProtKB-KW"/>
</dbReference>
<dbReference type="EMBL" id="JAUJDW010000002">
    <property type="protein sequence ID" value="KAK0664056.1"/>
    <property type="molecule type" value="Genomic_DNA"/>
</dbReference>
<comment type="caution">
    <text evidence="4">The sequence shown here is derived from an EMBL/GenBank/DDBJ whole genome shotgun (WGS) entry which is preliminary data.</text>
</comment>
<dbReference type="PANTHER" id="PTHR47706">
    <property type="entry name" value="NMRA-LIKE FAMILY PROTEIN"/>
    <property type="match status" value="1"/>
</dbReference>
<organism evidence="4 5">
    <name type="scientific">Lasiodiplodia hormozganensis</name>
    <dbReference type="NCBI Taxonomy" id="869390"/>
    <lineage>
        <taxon>Eukaryota</taxon>
        <taxon>Fungi</taxon>
        <taxon>Dikarya</taxon>
        <taxon>Ascomycota</taxon>
        <taxon>Pezizomycotina</taxon>
        <taxon>Dothideomycetes</taxon>
        <taxon>Dothideomycetes incertae sedis</taxon>
        <taxon>Botryosphaeriales</taxon>
        <taxon>Botryosphaeriaceae</taxon>
        <taxon>Lasiodiplodia</taxon>
    </lineage>
</organism>
<dbReference type="Proteomes" id="UP001175001">
    <property type="component" value="Unassembled WGS sequence"/>
</dbReference>
<keyword evidence="5" id="KW-1185">Reference proteome</keyword>